<proteinExistence type="predicted"/>
<keyword evidence="4 7" id="KW-0238">DNA-binding</keyword>
<dbReference type="GO" id="GO:0000976">
    <property type="term" value="F:transcription cis-regulatory region binding"/>
    <property type="evidence" value="ECO:0007669"/>
    <property type="project" value="TreeGrafter"/>
</dbReference>
<dbReference type="AlphaFoldDB" id="A0A318TDE7"/>
<keyword evidence="1 6" id="KW-0597">Phosphoprotein</keyword>
<dbReference type="SUPFAM" id="SSF46894">
    <property type="entry name" value="C-terminal effector domain of the bipartite response regulators"/>
    <property type="match status" value="1"/>
</dbReference>
<dbReference type="SUPFAM" id="SSF52172">
    <property type="entry name" value="CheY-like"/>
    <property type="match status" value="1"/>
</dbReference>
<dbReference type="FunFam" id="3.40.50.2300:FF:000001">
    <property type="entry name" value="DNA-binding response regulator PhoB"/>
    <property type="match status" value="1"/>
</dbReference>
<dbReference type="Gene3D" id="6.10.250.690">
    <property type="match status" value="1"/>
</dbReference>
<dbReference type="Proteomes" id="UP000247416">
    <property type="component" value="Unassembled WGS sequence"/>
</dbReference>
<comment type="caution">
    <text evidence="10">The sequence shown here is derived from an EMBL/GenBank/DDBJ whole genome shotgun (WGS) entry which is preliminary data.</text>
</comment>
<evidence type="ECO:0000256" key="1">
    <source>
        <dbReference type="ARBA" id="ARBA00022553"/>
    </source>
</evidence>
<dbReference type="InterPro" id="IPR001867">
    <property type="entry name" value="OmpR/PhoB-type_DNA-bd"/>
</dbReference>
<evidence type="ECO:0000259" key="8">
    <source>
        <dbReference type="PROSITE" id="PS50110"/>
    </source>
</evidence>
<reference evidence="10 11" key="1">
    <citation type="submission" date="2018-06" db="EMBL/GenBank/DDBJ databases">
        <title>Genomic Encyclopedia of Archaeal and Bacterial Type Strains, Phase II (KMG-II): from individual species to whole genera.</title>
        <authorList>
            <person name="Goeker M."/>
        </authorList>
    </citation>
    <scope>NUCLEOTIDE SEQUENCE [LARGE SCALE GENOMIC DNA]</scope>
    <source>
        <strain evidence="10 11">KACC 16626</strain>
    </source>
</reference>
<evidence type="ECO:0000259" key="9">
    <source>
        <dbReference type="PROSITE" id="PS51755"/>
    </source>
</evidence>
<accession>A0A318TDE7</accession>
<dbReference type="InterPro" id="IPR001789">
    <property type="entry name" value="Sig_transdc_resp-reg_receiver"/>
</dbReference>
<dbReference type="RefSeq" id="WP_107937865.1">
    <property type="nucleotide sequence ID" value="NZ_CP085009.1"/>
</dbReference>
<dbReference type="SMART" id="SM00862">
    <property type="entry name" value="Trans_reg_C"/>
    <property type="match status" value="1"/>
</dbReference>
<organism evidence="10 11">
    <name type="scientific">Ureibacillus chungkukjangi</name>
    <dbReference type="NCBI Taxonomy" id="1202712"/>
    <lineage>
        <taxon>Bacteria</taxon>
        <taxon>Bacillati</taxon>
        <taxon>Bacillota</taxon>
        <taxon>Bacilli</taxon>
        <taxon>Bacillales</taxon>
        <taxon>Caryophanaceae</taxon>
        <taxon>Ureibacillus</taxon>
    </lineage>
</organism>
<dbReference type="Gene3D" id="3.40.50.2300">
    <property type="match status" value="1"/>
</dbReference>
<dbReference type="GO" id="GO:0032993">
    <property type="term" value="C:protein-DNA complex"/>
    <property type="evidence" value="ECO:0007669"/>
    <property type="project" value="TreeGrafter"/>
</dbReference>
<evidence type="ECO:0000256" key="4">
    <source>
        <dbReference type="ARBA" id="ARBA00023125"/>
    </source>
</evidence>
<evidence type="ECO:0000256" key="7">
    <source>
        <dbReference type="PROSITE-ProRule" id="PRU01091"/>
    </source>
</evidence>
<dbReference type="InterPro" id="IPR016032">
    <property type="entry name" value="Sig_transdc_resp-reg_C-effctor"/>
</dbReference>
<sequence length="235" mass="27614">MKSILIVEDEQYMLDLLNIHLRNDYIVSMAKDGAEALQVISQIEFDLIILDIMLPYVDGWTICQKIREKNDTPILMLTARTELTDKVRGLEIGADDYLVKPFEFDELKARMKALLRRTDQMKSREVLNENILSFSNGLFRMDLNSRELYINKHLIELTTKEFNLLSLLANSPTRIFTRDILLNQIWEEYEDRDLRIVDTHIKNIRTKVKNIMNGEKFIKTVWGIGYQFIVPGEQK</sequence>
<feature type="domain" description="Response regulatory" evidence="8">
    <location>
        <begin position="3"/>
        <end position="115"/>
    </location>
</feature>
<dbReference type="EMBL" id="QJTJ01000054">
    <property type="protein sequence ID" value="PYF01860.1"/>
    <property type="molecule type" value="Genomic_DNA"/>
</dbReference>
<evidence type="ECO:0000256" key="2">
    <source>
        <dbReference type="ARBA" id="ARBA00023012"/>
    </source>
</evidence>
<protein>
    <submittedName>
        <fullName evidence="10">Two-component system response regulator ResD</fullName>
    </submittedName>
</protein>
<dbReference type="CDD" id="cd00383">
    <property type="entry name" value="trans_reg_C"/>
    <property type="match status" value="1"/>
</dbReference>
<evidence type="ECO:0000256" key="6">
    <source>
        <dbReference type="PROSITE-ProRule" id="PRU00169"/>
    </source>
</evidence>
<feature type="modified residue" description="4-aspartylphosphate" evidence="6">
    <location>
        <position position="51"/>
    </location>
</feature>
<name>A0A318TDE7_9BACL</name>
<dbReference type="InterPro" id="IPR011006">
    <property type="entry name" value="CheY-like_superfamily"/>
</dbReference>
<dbReference type="Pfam" id="PF00072">
    <property type="entry name" value="Response_reg"/>
    <property type="match status" value="1"/>
</dbReference>
<evidence type="ECO:0000313" key="11">
    <source>
        <dbReference type="Proteomes" id="UP000247416"/>
    </source>
</evidence>
<dbReference type="GO" id="GO:0005829">
    <property type="term" value="C:cytosol"/>
    <property type="evidence" value="ECO:0007669"/>
    <property type="project" value="TreeGrafter"/>
</dbReference>
<dbReference type="PANTHER" id="PTHR48111">
    <property type="entry name" value="REGULATOR OF RPOS"/>
    <property type="match status" value="1"/>
</dbReference>
<feature type="DNA-binding region" description="OmpR/PhoB-type" evidence="7">
    <location>
        <begin position="129"/>
        <end position="230"/>
    </location>
</feature>
<keyword evidence="3" id="KW-0805">Transcription regulation</keyword>
<dbReference type="PANTHER" id="PTHR48111:SF40">
    <property type="entry name" value="PHOSPHATE REGULON TRANSCRIPTIONAL REGULATORY PROTEIN PHOB"/>
    <property type="match status" value="1"/>
</dbReference>
<gene>
    <name evidence="10" type="ORF">BJ095_1545</name>
</gene>
<evidence type="ECO:0000313" key="10">
    <source>
        <dbReference type="EMBL" id="PYF01860.1"/>
    </source>
</evidence>
<dbReference type="Pfam" id="PF00486">
    <property type="entry name" value="Trans_reg_C"/>
    <property type="match status" value="1"/>
</dbReference>
<keyword evidence="5" id="KW-0804">Transcription</keyword>
<dbReference type="GO" id="GO:0000156">
    <property type="term" value="F:phosphorelay response regulator activity"/>
    <property type="evidence" value="ECO:0007669"/>
    <property type="project" value="TreeGrafter"/>
</dbReference>
<dbReference type="OrthoDB" id="9790442at2"/>
<dbReference type="Gene3D" id="1.10.10.10">
    <property type="entry name" value="Winged helix-like DNA-binding domain superfamily/Winged helix DNA-binding domain"/>
    <property type="match status" value="1"/>
</dbReference>
<keyword evidence="11" id="KW-1185">Reference proteome</keyword>
<evidence type="ECO:0000256" key="5">
    <source>
        <dbReference type="ARBA" id="ARBA00023163"/>
    </source>
</evidence>
<dbReference type="SMART" id="SM00448">
    <property type="entry name" value="REC"/>
    <property type="match status" value="1"/>
</dbReference>
<dbReference type="PROSITE" id="PS50110">
    <property type="entry name" value="RESPONSE_REGULATORY"/>
    <property type="match status" value="1"/>
</dbReference>
<dbReference type="InterPro" id="IPR039420">
    <property type="entry name" value="WalR-like"/>
</dbReference>
<feature type="domain" description="OmpR/PhoB-type" evidence="9">
    <location>
        <begin position="129"/>
        <end position="230"/>
    </location>
</feature>
<dbReference type="PROSITE" id="PS51755">
    <property type="entry name" value="OMPR_PHOB"/>
    <property type="match status" value="1"/>
</dbReference>
<dbReference type="InterPro" id="IPR036388">
    <property type="entry name" value="WH-like_DNA-bd_sf"/>
</dbReference>
<keyword evidence="2" id="KW-0902">Two-component regulatory system</keyword>
<dbReference type="GO" id="GO:0006355">
    <property type="term" value="P:regulation of DNA-templated transcription"/>
    <property type="evidence" value="ECO:0007669"/>
    <property type="project" value="InterPro"/>
</dbReference>
<evidence type="ECO:0000256" key="3">
    <source>
        <dbReference type="ARBA" id="ARBA00023015"/>
    </source>
</evidence>